<feature type="non-terminal residue" evidence="3">
    <location>
        <position position="1"/>
    </location>
</feature>
<name>A0A6A0A217_HAELA</name>
<accession>A0A6A0A217</accession>
<feature type="domain" description="Glycoside hydrolase family 31 TIM barrel" evidence="2">
    <location>
        <begin position="2"/>
        <end position="154"/>
    </location>
</feature>
<comment type="similarity">
    <text evidence="1">Belongs to the glycosyl hydrolase 31 family.</text>
</comment>
<evidence type="ECO:0000259" key="2">
    <source>
        <dbReference type="Pfam" id="PF01055"/>
    </source>
</evidence>
<dbReference type="AlphaFoldDB" id="A0A6A0A217"/>
<evidence type="ECO:0000256" key="1">
    <source>
        <dbReference type="RuleBase" id="RU361185"/>
    </source>
</evidence>
<evidence type="ECO:0000313" key="3">
    <source>
        <dbReference type="EMBL" id="GFH26769.1"/>
    </source>
</evidence>
<dbReference type="Gene3D" id="3.20.20.80">
    <property type="entry name" value="Glycosidases"/>
    <property type="match status" value="1"/>
</dbReference>
<dbReference type="PANTHER" id="PTHR22762">
    <property type="entry name" value="ALPHA-GLUCOSIDASE"/>
    <property type="match status" value="1"/>
</dbReference>
<dbReference type="PANTHER" id="PTHR22762:SF133">
    <property type="entry name" value="P-TYPE DOMAIN-CONTAINING PROTEIN"/>
    <property type="match status" value="1"/>
</dbReference>
<dbReference type="Pfam" id="PF01055">
    <property type="entry name" value="Glyco_hydro_31_2nd"/>
    <property type="match status" value="1"/>
</dbReference>
<keyword evidence="4" id="KW-1185">Reference proteome</keyword>
<proteinExistence type="inferred from homology"/>
<dbReference type="InterPro" id="IPR030458">
    <property type="entry name" value="Glyco_hydro_31_AS"/>
</dbReference>
<evidence type="ECO:0000313" key="4">
    <source>
        <dbReference type="Proteomes" id="UP000485058"/>
    </source>
</evidence>
<dbReference type="Proteomes" id="UP000485058">
    <property type="component" value="Unassembled WGS sequence"/>
</dbReference>
<dbReference type="InterPro" id="IPR000322">
    <property type="entry name" value="Glyco_hydro_31_TIM"/>
</dbReference>
<dbReference type="PROSITE" id="PS00129">
    <property type="entry name" value="GLYCOSYL_HYDROL_F31_1"/>
    <property type="match status" value="1"/>
</dbReference>
<dbReference type="GO" id="GO:0004553">
    <property type="term" value="F:hydrolase activity, hydrolyzing O-glycosyl compounds"/>
    <property type="evidence" value="ECO:0007669"/>
    <property type="project" value="InterPro"/>
</dbReference>
<dbReference type="EMBL" id="BLLF01003234">
    <property type="protein sequence ID" value="GFH26769.1"/>
    <property type="molecule type" value="Genomic_DNA"/>
</dbReference>
<keyword evidence="1" id="KW-0378">Hydrolase</keyword>
<sequence>VPFDGLWIDMNEASNFCPGDVCHLPSGYHPTTGTPSKASAPGFDSGMVEARLARAKFSARRTAGLAQNSWTVGKLLGLSRRRGRGRESVSAPANCAIVCTQPSPEDPLSHPPYAINNQHAHLPLGWNTLAPSALHWGGVTEYDAHNLYGLSEAKV</sequence>
<comment type="caution">
    <text evidence="3">The sequence shown here is derived from an EMBL/GenBank/DDBJ whole genome shotgun (WGS) entry which is preliminary data.</text>
</comment>
<reference evidence="3 4" key="1">
    <citation type="submission" date="2020-02" db="EMBL/GenBank/DDBJ databases">
        <title>Draft genome sequence of Haematococcus lacustris strain NIES-144.</title>
        <authorList>
            <person name="Morimoto D."/>
            <person name="Nakagawa S."/>
            <person name="Yoshida T."/>
            <person name="Sawayama S."/>
        </authorList>
    </citation>
    <scope>NUCLEOTIDE SEQUENCE [LARGE SCALE GENOMIC DNA]</scope>
    <source>
        <strain evidence="3 4">NIES-144</strain>
    </source>
</reference>
<organism evidence="3 4">
    <name type="scientific">Haematococcus lacustris</name>
    <name type="common">Green alga</name>
    <name type="synonym">Haematococcus pluvialis</name>
    <dbReference type="NCBI Taxonomy" id="44745"/>
    <lineage>
        <taxon>Eukaryota</taxon>
        <taxon>Viridiplantae</taxon>
        <taxon>Chlorophyta</taxon>
        <taxon>core chlorophytes</taxon>
        <taxon>Chlorophyceae</taxon>
        <taxon>CS clade</taxon>
        <taxon>Chlamydomonadales</taxon>
        <taxon>Haematococcaceae</taxon>
        <taxon>Haematococcus</taxon>
    </lineage>
</organism>
<gene>
    <name evidence="3" type="ORF">HaLaN_24975</name>
</gene>
<dbReference type="GO" id="GO:0005975">
    <property type="term" value="P:carbohydrate metabolic process"/>
    <property type="evidence" value="ECO:0007669"/>
    <property type="project" value="InterPro"/>
</dbReference>
<keyword evidence="1" id="KW-0326">Glycosidase</keyword>
<protein>
    <submittedName>
        <fullName evidence="3">P-type domain-containing protein</fullName>
    </submittedName>
</protein>